<evidence type="ECO:0000256" key="1">
    <source>
        <dbReference type="ARBA" id="ARBA00004651"/>
    </source>
</evidence>
<dbReference type="PRINTS" id="PR00896">
    <property type="entry name" value="VASOPRESSINR"/>
</dbReference>
<evidence type="ECO:0000256" key="6">
    <source>
        <dbReference type="ARBA" id="ARBA00023136"/>
    </source>
</evidence>
<evidence type="ECO:0000256" key="9">
    <source>
        <dbReference type="ARBA" id="ARBA00023224"/>
    </source>
</evidence>
<keyword evidence="6 10" id="KW-0472">Membrane</keyword>
<keyword evidence="3 10" id="KW-0812">Transmembrane</keyword>
<dbReference type="PRINTS" id="PR00237">
    <property type="entry name" value="GPCRRHODOPSN"/>
</dbReference>
<feature type="transmembrane region" description="Helical" evidence="10">
    <location>
        <begin position="200"/>
        <end position="218"/>
    </location>
</feature>
<dbReference type="SUPFAM" id="SSF81321">
    <property type="entry name" value="Family A G protein-coupled receptor-like"/>
    <property type="match status" value="1"/>
</dbReference>
<keyword evidence="4 10" id="KW-1133">Transmembrane helix</keyword>
<evidence type="ECO:0000256" key="7">
    <source>
        <dbReference type="ARBA" id="ARBA00023170"/>
    </source>
</evidence>
<protein>
    <recommendedName>
        <fullName evidence="11">G-protein coupled receptors family 1 profile domain-containing protein</fullName>
    </recommendedName>
</protein>
<comment type="subcellular location">
    <subcellularLocation>
        <location evidence="1 10">Cell membrane</location>
        <topology evidence="1 10">Multi-pass membrane protein</topology>
    </subcellularLocation>
</comment>
<evidence type="ECO:0000313" key="12">
    <source>
        <dbReference type="EMBL" id="CAG9773763.1"/>
    </source>
</evidence>
<dbReference type="PROSITE" id="PS00237">
    <property type="entry name" value="G_PROTEIN_RECEP_F1_1"/>
    <property type="match status" value="1"/>
</dbReference>
<dbReference type="PANTHER" id="PTHR24224">
    <property type="entry name" value="CARDIOACCELERATORY PEPTIDE RECEPTOR-RELATED"/>
    <property type="match status" value="1"/>
</dbReference>
<keyword evidence="13" id="KW-1185">Reference proteome</keyword>
<evidence type="ECO:0000256" key="3">
    <source>
        <dbReference type="ARBA" id="ARBA00022692"/>
    </source>
</evidence>
<dbReference type="PROSITE" id="PS50262">
    <property type="entry name" value="G_PROTEIN_RECEP_F1_2"/>
    <property type="match status" value="1"/>
</dbReference>
<feature type="transmembrane region" description="Helical" evidence="10">
    <location>
        <begin position="40"/>
        <end position="62"/>
    </location>
</feature>
<dbReference type="OrthoDB" id="5987909at2759"/>
<reference evidence="12" key="1">
    <citation type="submission" date="2022-01" db="EMBL/GenBank/DDBJ databases">
        <authorList>
            <person name="King R."/>
        </authorList>
    </citation>
    <scope>NUCLEOTIDE SEQUENCE</scope>
</reference>
<evidence type="ECO:0000256" key="10">
    <source>
        <dbReference type="RuleBase" id="RU046427"/>
    </source>
</evidence>
<comment type="caution">
    <text evidence="10">Lacks conserved residue(s) required for the propagation of feature annotation.</text>
</comment>
<keyword evidence="5 10" id="KW-0297">G-protein coupled receptor</keyword>
<gene>
    <name evidence="12" type="ORF">CEUTPL_LOCUS14149</name>
</gene>
<comment type="similarity">
    <text evidence="10">Belongs to the G-protein coupled receptor 1 family. Vasopressin/oxytocin receptor subfamily.</text>
</comment>
<dbReference type="GO" id="GO:0005000">
    <property type="term" value="F:vasopressin receptor activity"/>
    <property type="evidence" value="ECO:0007669"/>
    <property type="project" value="InterPro"/>
</dbReference>
<dbReference type="Pfam" id="PF00001">
    <property type="entry name" value="7tm_1"/>
    <property type="match status" value="1"/>
</dbReference>
<dbReference type="Proteomes" id="UP001152799">
    <property type="component" value="Chromosome 9"/>
</dbReference>
<organism evidence="12 13">
    <name type="scientific">Ceutorhynchus assimilis</name>
    <name type="common">cabbage seed weevil</name>
    <dbReference type="NCBI Taxonomy" id="467358"/>
    <lineage>
        <taxon>Eukaryota</taxon>
        <taxon>Metazoa</taxon>
        <taxon>Ecdysozoa</taxon>
        <taxon>Arthropoda</taxon>
        <taxon>Hexapoda</taxon>
        <taxon>Insecta</taxon>
        <taxon>Pterygota</taxon>
        <taxon>Neoptera</taxon>
        <taxon>Endopterygota</taxon>
        <taxon>Coleoptera</taxon>
        <taxon>Polyphaga</taxon>
        <taxon>Cucujiformia</taxon>
        <taxon>Curculionidae</taxon>
        <taxon>Ceutorhynchinae</taxon>
        <taxon>Ceutorhynchus</taxon>
    </lineage>
</organism>
<dbReference type="AlphaFoldDB" id="A0A9N9MY09"/>
<dbReference type="GO" id="GO:0005886">
    <property type="term" value="C:plasma membrane"/>
    <property type="evidence" value="ECO:0007669"/>
    <property type="project" value="UniProtKB-SubCell"/>
</dbReference>
<evidence type="ECO:0000256" key="5">
    <source>
        <dbReference type="ARBA" id="ARBA00023040"/>
    </source>
</evidence>
<dbReference type="InterPro" id="IPR052665">
    <property type="entry name" value="Neuropeptide-GPCR"/>
</dbReference>
<dbReference type="PANTHER" id="PTHR24224:SF6">
    <property type="entry name" value="CARDIOACCELERATORY PEPTIDE RECEPTOR-RELATED"/>
    <property type="match status" value="1"/>
</dbReference>
<dbReference type="Gene3D" id="1.20.1070.10">
    <property type="entry name" value="Rhodopsin 7-helix transmembrane proteins"/>
    <property type="match status" value="1"/>
</dbReference>
<proteinExistence type="inferred from homology"/>
<sequence>MKFFIAHLAFADLTVGLISVLTDIVWRITVTWYAGDAWCRFIKFAQALVTYASTYVLVSLSIDRYDAIRHPMKFSGSWRRAKILIILAWGVSALFSIPMLFLYEEKIVQDQKQCWIDFDEQWQWQLYMVLISLALFVIPALIITACYAVMIKTIWSKSSAQFPVFRGRKDSFNERIGSDGDRRASSRGLIPRAKVKTIKITLVIVSVFIVCWSPYIIFDLLQVFGYIPPTQTNTAIASFIQSLAPLNSAANPIIYCIFSTHFCKVLGKIAPFKWCKIQKRRKPRNSTTKSSTISEVLTNNTTKRRSDMVTSINKAHTAIVVALVHDKT</sequence>
<keyword evidence="7 10" id="KW-0675">Receptor</keyword>
<dbReference type="GO" id="GO:0008188">
    <property type="term" value="F:neuropeptide receptor activity"/>
    <property type="evidence" value="ECO:0007669"/>
    <property type="project" value="TreeGrafter"/>
</dbReference>
<dbReference type="InterPro" id="IPR001817">
    <property type="entry name" value="Vasoprsn_rcpt"/>
</dbReference>
<name>A0A9N9MY09_9CUCU</name>
<evidence type="ECO:0000256" key="4">
    <source>
        <dbReference type="ARBA" id="ARBA00022989"/>
    </source>
</evidence>
<dbReference type="EMBL" id="OU892285">
    <property type="protein sequence ID" value="CAG9773763.1"/>
    <property type="molecule type" value="Genomic_DNA"/>
</dbReference>
<evidence type="ECO:0000256" key="8">
    <source>
        <dbReference type="ARBA" id="ARBA00023180"/>
    </source>
</evidence>
<dbReference type="InterPro" id="IPR000276">
    <property type="entry name" value="GPCR_Rhodpsn"/>
</dbReference>
<feature type="transmembrane region" description="Helical" evidence="10">
    <location>
        <begin position="126"/>
        <end position="150"/>
    </location>
</feature>
<keyword evidence="8 10" id="KW-0325">Glycoprotein</keyword>
<feature type="domain" description="G-protein coupled receptors family 1 profile" evidence="11">
    <location>
        <begin position="1"/>
        <end position="255"/>
    </location>
</feature>
<dbReference type="InterPro" id="IPR017452">
    <property type="entry name" value="GPCR_Rhodpsn_7TM"/>
</dbReference>
<evidence type="ECO:0000256" key="2">
    <source>
        <dbReference type="ARBA" id="ARBA00022475"/>
    </source>
</evidence>
<feature type="transmembrane region" description="Helical" evidence="10">
    <location>
        <begin position="83"/>
        <end position="103"/>
    </location>
</feature>
<keyword evidence="2" id="KW-1003">Cell membrane</keyword>
<evidence type="ECO:0000259" key="11">
    <source>
        <dbReference type="PROSITE" id="PS50262"/>
    </source>
</evidence>
<keyword evidence="9 10" id="KW-0807">Transducer</keyword>
<accession>A0A9N9MY09</accession>
<evidence type="ECO:0000313" key="13">
    <source>
        <dbReference type="Proteomes" id="UP001152799"/>
    </source>
</evidence>